<dbReference type="InterPro" id="IPR037522">
    <property type="entry name" value="HD_GYP_dom"/>
</dbReference>
<keyword evidence="1" id="KW-1133">Transmembrane helix</keyword>
<dbReference type="CDD" id="cd00130">
    <property type="entry name" value="PAS"/>
    <property type="match status" value="1"/>
</dbReference>
<organism evidence="5 6">
    <name type="scientific">Orenia metallireducens</name>
    <dbReference type="NCBI Taxonomy" id="1413210"/>
    <lineage>
        <taxon>Bacteria</taxon>
        <taxon>Bacillati</taxon>
        <taxon>Bacillota</taxon>
        <taxon>Clostridia</taxon>
        <taxon>Halanaerobiales</taxon>
        <taxon>Halobacteroidaceae</taxon>
        <taxon>Orenia</taxon>
    </lineage>
</organism>
<name>A0A285FY95_9FIRM</name>
<dbReference type="Pfam" id="PF13487">
    <property type="entry name" value="HD_5"/>
    <property type="match status" value="1"/>
</dbReference>
<dbReference type="SMART" id="SM00471">
    <property type="entry name" value="HDc"/>
    <property type="match status" value="1"/>
</dbReference>
<dbReference type="InterPro" id="IPR029787">
    <property type="entry name" value="Nucleotide_cyclase"/>
</dbReference>
<dbReference type="InterPro" id="IPR000160">
    <property type="entry name" value="GGDEF_dom"/>
</dbReference>
<reference evidence="6" key="1">
    <citation type="submission" date="2017-09" db="EMBL/GenBank/DDBJ databases">
        <authorList>
            <person name="Varghese N."/>
            <person name="Submissions S."/>
        </authorList>
    </citation>
    <scope>NUCLEOTIDE SEQUENCE [LARGE SCALE GENOMIC DNA]</scope>
    <source>
        <strain evidence="6">MSL47</strain>
    </source>
</reference>
<proteinExistence type="predicted"/>
<evidence type="ECO:0000259" key="2">
    <source>
        <dbReference type="PROSITE" id="PS50113"/>
    </source>
</evidence>
<evidence type="ECO:0000313" key="5">
    <source>
        <dbReference type="EMBL" id="SNY16063.1"/>
    </source>
</evidence>
<dbReference type="InterPro" id="IPR052020">
    <property type="entry name" value="Cyclic_di-GMP/3'3'-cGAMP_PDE"/>
</dbReference>
<dbReference type="InterPro" id="IPR035965">
    <property type="entry name" value="PAS-like_dom_sf"/>
</dbReference>
<accession>A0A285FY95</accession>
<dbReference type="InterPro" id="IPR003607">
    <property type="entry name" value="HD/PDEase_dom"/>
</dbReference>
<dbReference type="AlphaFoldDB" id="A0A285FY95"/>
<dbReference type="SMART" id="SM00267">
    <property type="entry name" value="GGDEF"/>
    <property type="match status" value="1"/>
</dbReference>
<dbReference type="NCBIfam" id="TIGR00254">
    <property type="entry name" value="GGDEF"/>
    <property type="match status" value="1"/>
</dbReference>
<dbReference type="Gene3D" id="3.30.70.270">
    <property type="match status" value="1"/>
</dbReference>
<keyword evidence="1" id="KW-0472">Membrane</keyword>
<dbReference type="PANTHER" id="PTHR45228:SF1">
    <property type="entry name" value="CYCLIC DI-GMP PHOSPHODIESTERASE TM_0186"/>
    <property type="match status" value="1"/>
</dbReference>
<evidence type="ECO:0000259" key="4">
    <source>
        <dbReference type="PROSITE" id="PS51832"/>
    </source>
</evidence>
<dbReference type="RefSeq" id="WP_172431812.1">
    <property type="nucleotide sequence ID" value="NZ_OBDZ01000003.1"/>
</dbReference>
<evidence type="ECO:0000313" key="6">
    <source>
        <dbReference type="Proteomes" id="UP000219573"/>
    </source>
</evidence>
<feature type="domain" description="PAC" evidence="2">
    <location>
        <begin position="167"/>
        <end position="223"/>
    </location>
</feature>
<dbReference type="PROSITE" id="PS50887">
    <property type="entry name" value="GGDEF"/>
    <property type="match status" value="1"/>
</dbReference>
<dbReference type="EMBL" id="OBDZ01000003">
    <property type="protein sequence ID" value="SNY16063.1"/>
    <property type="molecule type" value="Genomic_DNA"/>
</dbReference>
<dbReference type="CDD" id="cd00077">
    <property type="entry name" value="HDc"/>
    <property type="match status" value="1"/>
</dbReference>
<sequence length="572" mass="66208">MSRNIREIIIILLFMMLSYSFFSGEVVLGADIVEKLLVSKNLSVAIGDIYGFFLENELLFNRIMNLMVMINLLLFLFLAKFYKDYKENSVDKKELSKKLKDQNLLLDDINIHVWTFKDEETYGLVNKAHAEFINKSKEEIEDQNIYNIYPKEEAERSIKCNSRVFREKVEVYTEEIYKDKNGEDRILAITRTPRLDEIGQVDYLICSAADITAHKMTEEKIRSMTYYDSLTGLYNRRYYEYILPKLDREDNLPLSIIVADLNGLKLANDVFGHEAGDRLLKTSARILKDSIRGEDVVIRWGGDEFCALLPNTGAEEAQIIIERIKSNCLRYDLSPFSPNIALGTATKYTMLDRVEDVFNKAEDRMYKQKSEEKNNINNPILSSLIERFLNNGYEEEEHLVRVRELSLKFGNKLGLSDNLIHKLFLLAEFHDIGRLTVSSGILQKRGELNKGDLEELDKHIEAGYNIAKNFKILNPISELILYHHENWDGSGYPIGLRGKEIPLLSRVLRIIDAYDIMVNGRPYRQAISKEEAIKILKAGAGAKYDPELVDEFIEMIEDKQEVRSNKWEEIDE</sequence>
<dbReference type="CDD" id="cd01949">
    <property type="entry name" value="GGDEF"/>
    <property type="match status" value="1"/>
</dbReference>
<protein>
    <submittedName>
        <fullName evidence="5">PAS domain S-box-containing protein/diguanylate cyclase (GGDEF) domain-containing protein</fullName>
    </submittedName>
</protein>
<dbReference type="InterPro" id="IPR000700">
    <property type="entry name" value="PAS-assoc_C"/>
</dbReference>
<dbReference type="SUPFAM" id="SSF109604">
    <property type="entry name" value="HD-domain/PDEase-like"/>
    <property type="match status" value="1"/>
</dbReference>
<dbReference type="Pfam" id="PF08448">
    <property type="entry name" value="PAS_4"/>
    <property type="match status" value="1"/>
</dbReference>
<dbReference type="PROSITE" id="PS51832">
    <property type="entry name" value="HD_GYP"/>
    <property type="match status" value="1"/>
</dbReference>
<feature type="transmembrane region" description="Helical" evidence="1">
    <location>
        <begin position="63"/>
        <end position="82"/>
    </location>
</feature>
<evidence type="ECO:0000256" key="1">
    <source>
        <dbReference type="SAM" id="Phobius"/>
    </source>
</evidence>
<dbReference type="PANTHER" id="PTHR45228">
    <property type="entry name" value="CYCLIC DI-GMP PHOSPHODIESTERASE TM_0186-RELATED"/>
    <property type="match status" value="1"/>
</dbReference>
<dbReference type="InterPro" id="IPR013656">
    <property type="entry name" value="PAS_4"/>
</dbReference>
<dbReference type="InterPro" id="IPR000014">
    <property type="entry name" value="PAS"/>
</dbReference>
<gene>
    <name evidence="5" type="ORF">SAMN06265827_103155</name>
</gene>
<keyword evidence="1" id="KW-0812">Transmembrane</keyword>
<dbReference type="NCBIfam" id="TIGR00229">
    <property type="entry name" value="sensory_box"/>
    <property type="match status" value="1"/>
</dbReference>
<evidence type="ECO:0000259" key="3">
    <source>
        <dbReference type="PROSITE" id="PS50887"/>
    </source>
</evidence>
<keyword evidence="6" id="KW-1185">Reference proteome</keyword>
<feature type="domain" description="HD-GYP" evidence="4">
    <location>
        <begin position="373"/>
        <end position="568"/>
    </location>
</feature>
<dbReference type="InterPro" id="IPR043128">
    <property type="entry name" value="Rev_trsase/Diguanyl_cyclase"/>
</dbReference>
<dbReference type="Pfam" id="PF00990">
    <property type="entry name" value="GGDEF"/>
    <property type="match status" value="1"/>
</dbReference>
<dbReference type="SUPFAM" id="SSF55073">
    <property type="entry name" value="Nucleotide cyclase"/>
    <property type="match status" value="1"/>
</dbReference>
<dbReference type="Gene3D" id="1.10.3210.10">
    <property type="entry name" value="Hypothetical protein af1432"/>
    <property type="match status" value="1"/>
</dbReference>
<dbReference type="Gene3D" id="3.30.450.20">
    <property type="entry name" value="PAS domain"/>
    <property type="match status" value="1"/>
</dbReference>
<dbReference type="STRING" id="1413210.U472_14145"/>
<dbReference type="Proteomes" id="UP000219573">
    <property type="component" value="Unassembled WGS sequence"/>
</dbReference>
<feature type="domain" description="GGDEF" evidence="3">
    <location>
        <begin position="252"/>
        <end position="381"/>
    </location>
</feature>
<dbReference type="SUPFAM" id="SSF55785">
    <property type="entry name" value="PYP-like sensor domain (PAS domain)"/>
    <property type="match status" value="1"/>
</dbReference>
<dbReference type="PROSITE" id="PS50113">
    <property type="entry name" value="PAC"/>
    <property type="match status" value="1"/>
</dbReference>